<dbReference type="AlphaFoldDB" id="A0ABD3DZP8"/>
<sequence>MCRPANQGGVRYDWWLLVDSVEQWEGNELDSCSPTVSADRSVAAARSRGGEEFGVCECWSRRGGSSAGTCVWPLKLLEDALLDYLPRSCRGGNGFTSGLLLITGTYKINGVPLRRVNQAFVIGTSTKVDISGVNVDKFDDKTSQEEAIKHEETLRNEVACLRGDLQQVRDDRDRQLKQVQSLFGEVVKYKECTGKSIAELDSPTTKTNGLDQLAWLKVRKYEDYRNNLLLQRGNCRLSDISAMETRSELHNTILELKGNICVFCRVRPLLSDDGARTDTKVVSFPTSMEALRRGIDLAQKDIFLEISQLVQSALEGLHLCLRTNRFCKTYTMMGKPGLADQKGLILETRQILEAQGWKYEMQVSMLEIYNKTNGMFDVVLMFEEFLIYLYLIWKNIFRSNDIDDLRKH</sequence>
<dbReference type="InterPro" id="IPR000915">
    <property type="entry name" value="60S_ribosomal_eL6"/>
</dbReference>
<keyword evidence="3" id="KW-1185">Reference proteome</keyword>
<dbReference type="Pfam" id="PF16796">
    <property type="entry name" value="Microtub_bd"/>
    <property type="match status" value="1"/>
</dbReference>
<dbReference type="InterPro" id="IPR036961">
    <property type="entry name" value="Kinesin_motor_dom_sf"/>
</dbReference>
<reference evidence="3" key="1">
    <citation type="journal article" date="2024" name="IScience">
        <title>Strigolactones Initiate the Formation of Haustorium-like Structures in Castilleja.</title>
        <authorList>
            <person name="Buerger M."/>
            <person name="Peterson D."/>
            <person name="Chory J."/>
        </authorList>
    </citation>
    <scope>NUCLEOTIDE SEQUENCE [LARGE SCALE GENOMIC DNA]</scope>
</reference>
<comment type="caution">
    <text evidence="2">The sequence shown here is derived from an EMBL/GenBank/DDBJ whole genome shotgun (WGS) entry which is preliminary data.</text>
</comment>
<accession>A0ABD3DZP8</accession>
<evidence type="ECO:0000313" key="2">
    <source>
        <dbReference type="EMBL" id="KAL3646284.1"/>
    </source>
</evidence>
<organism evidence="2 3">
    <name type="scientific">Castilleja foliolosa</name>
    <dbReference type="NCBI Taxonomy" id="1961234"/>
    <lineage>
        <taxon>Eukaryota</taxon>
        <taxon>Viridiplantae</taxon>
        <taxon>Streptophyta</taxon>
        <taxon>Embryophyta</taxon>
        <taxon>Tracheophyta</taxon>
        <taxon>Spermatophyta</taxon>
        <taxon>Magnoliopsida</taxon>
        <taxon>eudicotyledons</taxon>
        <taxon>Gunneridae</taxon>
        <taxon>Pentapetalae</taxon>
        <taxon>asterids</taxon>
        <taxon>lamiids</taxon>
        <taxon>Lamiales</taxon>
        <taxon>Orobanchaceae</taxon>
        <taxon>Pedicularideae</taxon>
        <taxon>Castillejinae</taxon>
        <taxon>Castilleja</taxon>
    </lineage>
</organism>
<evidence type="ECO:0000313" key="3">
    <source>
        <dbReference type="Proteomes" id="UP001632038"/>
    </source>
</evidence>
<proteinExistence type="predicted"/>
<dbReference type="InterPro" id="IPR027640">
    <property type="entry name" value="Kinesin-like_fam"/>
</dbReference>
<dbReference type="Proteomes" id="UP001632038">
    <property type="component" value="Unassembled WGS sequence"/>
</dbReference>
<name>A0ABD3DZP8_9LAMI</name>
<feature type="domain" description="Spindle pole body-associated protein Vik1/Cik1 microtubule binding" evidence="1">
    <location>
        <begin position="244"/>
        <end position="372"/>
    </location>
</feature>
<dbReference type="PANTHER" id="PTHR47972:SF46">
    <property type="entry name" value="KINESIN-LIKE PROTEIN"/>
    <property type="match status" value="1"/>
</dbReference>
<dbReference type="InterPro" id="IPR008991">
    <property type="entry name" value="Translation_prot_SH3-like_sf"/>
</dbReference>
<dbReference type="EMBL" id="JAVIJP010000013">
    <property type="protein sequence ID" value="KAL3646284.1"/>
    <property type="molecule type" value="Genomic_DNA"/>
</dbReference>
<dbReference type="InterPro" id="IPR031852">
    <property type="entry name" value="Vik1/Cik1_MT-bd"/>
</dbReference>
<dbReference type="SUPFAM" id="SSF50104">
    <property type="entry name" value="Translation proteins SH3-like domain"/>
    <property type="match status" value="1"/>
</dbReference>
<dbReference type="PANTHER" id="PTHR47972">
    <property type="entry name" value="KINESIN-LIKE PROTEIN KLP-3"/>
    <property type="match status" value="1"/>
</dbReference>
<evidence type="ECO:0000259" key="1">
    <source>
        <dbReference type="Pfam" id="PF16796"/>
    </source>
</evidence>
<protein>
    <recommendedName>
        <fullName evidence="1">Spindle pole body-associated protein Vik1/Cik1 microtubule binding domain-containing protein</fullName>
    </recommendedName>
</protein>
<dbReference type="Gene3D" id="3.40.850.10">
    <property type="entry name" value="Kinesin motor domain"/>
    <property type="match status" value="1"/>
</dbReference>
<dbReference type="InterPro" id="IPR027417">
    <property type="entry name" value="P-loop_NTPase"/>
</dbReference>
<dbReference type="Pfam" id="PF01159">
    <property type="entry name" value="Ribosomal_L6e"/>
    <property type="match status" value="1"/>
</dbReference>
<dbReference type="SUPFAM" id="SSF52540">
    <property type="entry name" value="P-loop containing nucleoside triphosphate hydrolases"/>
    <property type="match status" value="1"/>
</dbReference>
<gene>
    <name evidence="2" type="ORF">CASFOL_011464</name>
</gene>